<keyword evidence="3" id="KW-1185">Reference proteome</keyword>
<dbReference type="RefSeq" id="WP_096567928.1">
    <property type="nucleotide sequence ID" value="NZ_JAQMTI010000043.1"/>
</dbReference>
<dbReference type="CDD" id="cd02526">
    <property type="entry name" value="GT2_RfbF_like"/>
    <property type="match status" value="1"/>
</dbReference>
<proteinExistence type="predicted"/>
<reference evidence="2 3" key="1">
    <citation type="submission" date="2023-01" db="EMBL/GenBank/DDBJ databases">
        <title>Genomes from the Australian National Cyanobacteria Reference Collection.</title>
        <authorList>
            <person name="Willis A."/>
            <person name="Lee E.M.F."/>
        </authorList>
    </citation>
    <scope>NUCLEOTIDE SEQUENCE [LARGE SCALE GENOMIC DNA]</scope>
    <source>
        <strain evidence="2 3">CS-549</strain>
    </source>
</reference>
<evidence type="ECO:0000313" key="2">
    <source>
        <dbReference type="EMBL" id="MDB9440381.1"/>
    </source>
</evidence>
<accession>A0ABT4ZMC2</accession>
<evidence type="ECO:0000259" key="1">
    <source>
        <dbReference type="Pfam" id="PF00535"/>
    </source>
</evidence>
<dbReference type="SUPFAM" id="SSF53448">
    <property type="entry name" value="Nucleotide-diphospho-sugar transferases"/>
    <property type="match status" value="1"/>
</dbReference>
<sequence>MTYKVGVYVTAYKDIKALQKCLDMLQNQSYRIEEIFVVDNSPEQIIFPEHGLLVKHFPENIGVAGGLKAGVIWAKEKGYDFLWTFDQDSEPEEFLLEKLLIKYSLLSYKEFPIGIIAPLPIDINSQSKIHGLIFKEYKFEPVSNIEGTDDFYECDVLITSGSLIYMNAAKAVELPREDLFLDAVDYFYCMNFRNKGYKIVIAKEVILSHNLGTTRKLKSAKSKQEVLTYTCSPLRYYYSCRNNTFFETRLATKKMLYKTIIYRLNVVKQHFKHIINYEPDLKLLKAWACLLGTAEGFIGRLGKTW</sequence>
<protein>
    <submittedName>
        <fullName evidence="2">Glycosyltransferase family 2 protein</fullName>
    </submittedName>
</protein>
<dbReference type="EMBL" id="JAQMTI010000043">
    <property type="protein sequence ID" value="MDB9440381.1"/>
    <property type="molecule type" value="Genomic_DNA"/>
</dbReference>
<name>A0ABT4ZMC2_9CYAN</name>
<evidence type="ECO:0000313" key="3">
    <source>
        <dbReference type="Proteomes" id="UP001211711"/>
    </source>
</evidence>
<dbReference type="Pfam" id="PF00535">
    <property type="entry name" value="Glycos_transf_2"/>
    <property type="match status" value="1"/>
</dbReference>
<comment type="caution">
    <text evidence="2">The sequence shown here is derived from an EMBL/GenBank/DDBJ whole genome shotgun (WGS) entry which is preliminary data.</text>
</comment>
<dbReference type="InterPro" id="IPR029044">
    <property type="entry name" value="Nucleotide-diphossugar_trans"/>
</dbReference>
<feature type="domain" description="Glycosyltransferase 2-like" evidence="1">
    <location>
        <begin position="7"/>
        <end position="100"/>
    </location>
</feature>
<gene>
    <name evidence="2" type="ORF">PN497_03175</name>
</gene>
<dbReference type="Proteomes" id="UP001211711">
    <property type="component" value="Unassembled WGS sequence"/>
</dbReference>
<dbReference type="Gene3D" id="3.90.550.10">
    <property type="entry name" value="Spore Coat Polysaccharide Biosynthesis Protein SpsA, Chain A"/>
    <property type="match status" value="1"/>
</dbReference>
<organism evidence="2 3">
    <name type="scientific">Sphaerospermopsis kisseleviana CS-549</name>
    <dbReference type="NCBI Taxonomy" id="3021783"/>
    <lineage>
        <taxon>Bacteria</taxon>
        <taxon>Bacillati</taxon>
        <taxon>Cyanobacteriota</taxon>
        <taxon>Cyanophyceae</taxon>
        <taxon>Nostocales</taxon>
        <taxon>Aphanizomenonaceae</taxon>
        <taxon>Sphaerospermopsis</taxon>
        <taxon>Sphaerospermopsis kisseleviana</taxon>
    </lineage>
</organism>
<dbReference type="InterPro" id="IPR001173">
    <property type="entry name" value="Glyco_trans_2-like"/>
</dbReference>